<keyword evidence="8" id="KW-0256">Endoplasmic reticulum</keyword>
<evidence type="ECO:0000256" key="3">
    <source>
        <dbReference type="ARBA" id="ARBA00004922"/>
    </source>
</evidence>
<keyword evidence="6" id="KW-0808">Transferase</keyword>
<evidence type="ECO:0000256" key="7">
    <source>
        <dbReference type="ARBA" id="ARBA00022692"/>
    </source>
</evidence>
<evidence type="ECO:0000256" key="4">
    <source>
        <dbReference type="ARBA" id="ARBA00005432"/>
    </source>
</evidence>
<comment type="cofactor">
    <cofactor evidence="1">
        <name>Mg(2+)</name>
        <dbReference type="ChEBI" id="CHEBI:18420"/>
    </cofactor>
</comment>
<dbReference type="OrthoDB" id="19639at2759"/>
<dbReference type="VEuPathDB" id="FungiDB:TAPDE_000440"/>
<accession>R4XBT3</accession>
<evidence type="ECO:0000256" key="12">
    <source>
        <dbReference type="ARBA" id="ARBA00047353"/>
    </source>
</evidence>
<dbReference type="Proteomes" id="UP000013776">
    <property type="component" value="Unassembled WGS sequence"/>
</dbReference>
<comment type="caution">
    <text evidence="14">The sequence shown here is derived from an EMBL/GenBank/DDBJ whole genome shotgun (WGS) entry which is preliminary data.</text>
</comment>
<dbReference type="PANTHER" id="PTHR21528:SF0">
    <property type="entry name" value="DEHYDRODOLICHYL DIPHOSPHATE SYNTHASE COMPLEX SUBUNIT NUS1"/>
    <property type="match status" value="1"/>
</dbReference>
<keyword evidence="10" id="KW-1133">Transmembrane helix</keyword>
<protein>
    <recommendedName>
        <fullName evidence="5">ditrans,polycis-polyprenyl diphosphate synthase [(2E,6E)-farnesyldiphosphate specific]</fullName>
        <ecNumber evidence="5">2.5.1.87</ecNumber>
    </recommendedName>
</protein>
<dbReference type="UniPathway" id="UPA00378"/>
<evidence type="ECO:0000313" key="15">
    <source>
        <dbReference type="Proteomes" id="UP000013776"/>
    </source>
</evidence>
<evidence type="ECO:0000256" key="5">
    <source>
        <dbReference type="ARBA" id="ARBA00012596"/>
    </source>
</evidence>
<organism evidence="14 15">
    <name type="scientific">Taphrina deformans (strain PYCC 5710 / ATCC 11124 / CBS 356.35 / IMI 108563 / JCM 9778 / NBRC 8474)</name>
    <name type="common">Peach leaf curl fungus</name>
    <name type="synonym">Lalaria deformans</name>
    <dbReference type="NCBI Taxonomy" id="1097556"/>
    <lineage>
        <taxon>Eukaryota</taxon>
        <taxon>Fungi</taxon>
        <taxon>Dikarya</taxon>
        <taxon>Ascomycota</taxon>
        <taxon>Taphrinomycotina</taxon>
        <taxon>Taphrinomycetes</taxon>
        <taxon>Taphrinales</taxon>
        <taxon>Taphrinaceae</taxon>
        <taxon>Taphrina</taxon>
    </lineage>
</organism>
<comment type="subcellular location">
    <subcellularLocation>
        <location evidence="2">Endoplasmic reticulum membrane</location>
    </subcellularLocation>
</comment>
<evidence type="ECO:0000256" key="1">
    <source>
        <dbReference type="ARBA" id="ARBA00001946"/>
    </source>
</evidence>
<dbReference type="EMBL" id="CAHR02000015">
    <property type="protein sequence ID" value="CCG80805.1"/>
    <property type="molecule type" value="Genomic_DNA"/>
</dbReference>
<feature type="region of interest" description="Disordered" evidence="13">
    <location>
        <begin position="1"/>
        <end position="26"/>
    </location>
</feature>
<evidence type="ECO:0000256" key="11">
    <source>
        <dbReference type="ARBA" id="ARBA00023136"/>
    </source>
</evidence>
<keyword evidence="7" id="KW-0812">Transmembrane</keyword>
<dbReference type="EC" id="2.5.1.87" evidence="5"/>
<dbReference type="GO" id="GO:0045547">
    <property type="term" value="F:ditrans,polycis-polyprenyl diphosphate synthase [(2E,6E)-farnesyl diphosphate specific] activity"/>
    <property type="evidence" value="ECO:0007669"/>
    <property type="project" value="UniProtKB-EC"/>
</dbReference>
<gene>
    <name evidence="14" type="ORF">TAPDE_000440</name>
</gene>
<proteinExistence type="inferred from homology"/>
<evidence type="ECO:0000256" key="2">
    <source>
        <dbReference type="ARBA" id="ARBA00004586"/>
    </source>
</evidence>
<dbReference type="InterPro" id="IPR038887">
    <property type="entry name" value="Nus1/NgBR"/>
</dbReference>
<evidence type="ECO:0000256" key="8">
    <source>
        <dbReference type="ARBA" id="ARBA00022824"/>
    </source>
</evidence>
<dbReference type="GO" id="GO:0005789">
    <property type="term" value="C:endoplasmic reticulum membrane"/>
    <property type="evidence" value="ECO:0007669"/>
    <property type="project" value="UniProtKB-SubCell"/>
</dbReference>
<comment type="catalytic activity">
    <reaction evidence="12">
        <text>n isopentenyl diphosphate + (2E,6E)-farnesyl diphosphate = a di-trans,poly-cis-polyprenyl diphosphate + n diphosphate</text>
        <dbReference type="Rhea" id="RHEA:53008"/>
        <dbReference type="Rhea" id="RHEA-COMP:19494"/>
        <dbReference type="ChEBI" id="CHEBI:33019"/>
        <dbReference type="ChEBI" id="CHEBI:128769"/>
        <dbReference type="ChEBI" id="CHEBI:136960"/>
        <dbReference type="ChEBI" id="CHEBI:175763"/>
        <dbReference type="EC" id="2.5.1.87"/>
    </reaction>
</comment>
<evidence type="ECO:0000256" key="9">
    <source>
        <dbReference type="ARBA" id="ARBA00022842"/>
    </source>
</evidence>
<dbReference type="AlphaFoldDB" id="R4XBT3"/>
<comment type="pathway">
    <text evidence="3">Protein modification; protein glycosylation.</text>
</comment>
<sequence length="346" mass="38341">MSHVMNAKHSAKPRYAHRAGKGRPSSQASRGLYAVLYSLHGIYHAYKSIQRLVNKLSDALAGFILTSNSREMIKSDISTLTKIPSHLAVIVHGRDPEKLINDVADLAAWTICSSIPILTIYEADGELKGMDSSLQIAIKRKIRRYFREMKKVILQTPAWGTSISNFAEDDTSIPDLEINILSNEDGREAILDVTRSLCKLVQPDQHSQELSHRVVSKSISNGPRDVSNAQGSAPTIPNLSIVAGKSTTPARHSEPLQWQARSQSLRKKLSSNDVTIPFLDAHLSASTISEPSLLLIFAPTRTLAGFPPWSIRLCEICHVGRVGRVNYRGYLQGLKRYGRAEMRFGH</sequence>
<dbReference type="eggNOG" id="KOG2818">
    <property type="taxonomic scope" value="Eukaryota"/>
</dbReference>
<dbReference type="InterPro" id="IPR036424">
    <property type="entry name" value="UPP_synth-like_sf"/>
</dbReference>
<dbReference type="Gene3D" id="3.40.1180.10">
    <property type="entry name" value="Decaprenyl diphosphate synthase-like"/>
    <property type="match status" value="1"/>
</dbReference>
<feature type="compositionally biased region" description="Basic residues" evidence="13">
    <location>
        <begin position="9"/>
        <end position="21"/>
    </location>
</feature>
<evidence type="ECO:0000313" key="14">
    <source>
        <dbReference type="EMBL" id="CCG80805.1"/>
    </source>
</evidence>
<evidence type="ECO:0000256" key="10">
    <source>
        <dbReference type="ARBA" id="ARBA00022989"/>
    </source>
</evidence>
<name>R4XBT3_TAPDE</name>
<keyword evidence="11" id="KW-0472">Membrane</keyword>
<keyword evidence="15" id="KW-1185">Reference proteome</keyword>
<keyword evidence="9" id="KW-0460">Magnesium</keyword>
<dbReference type="PANTHER" id="PTHR21528">
    <property type="entry name" value="DEHYDRODOLICHYL DIPHOSPHATE SYNTHASE COMPLEX SUBUNIT NUS1"/>
    <property type="match status" value="1"/>
</dbReference>
<comment type="similarity">
    <text evidence="4">Belongs to the UPP synthase family.</text>
</comment>
<dbReference type="SUPFAM" id="SSF64005">
    <property type="entry name" value="Undecaprenyl diphosphate synthase"/>
    <property type="match status" value="1"/>
</dbReference>
<dbReference type="STRING" id="1097556.R4XBT3"/>
<reference evidence="14 15" key="1">
    <citation type="journal article" date="2013" name="MBio">
        <title>Genome sequencing of the plant pathogen Taphrina deformans, the causal agent of peach leaf curl.</title>
        <authorList>
            <person name="Cisse O.H."/>
            <person name="Almeida J.M.G.C.F."/>
            <person name="Fonseca A."/>
            <person name="Kumar A.A."/>
            <person name="Salojaervi J."/>
            <person name="Overmyer K."/>
            <person name="Hauser P.M."/>
            <person name="Pagni M."/>
        </authorList>
    </citation>
    <scope>NUCLEOTIDE SEQUENCE [LARGE SCALE GENOMIC DNA]</scope>
    <source>
        <strain evidence="15">PYCC 5710 / ATCC 11124 / CBS 356.35 / IMI 108563 / JCM 9778 / NBRC 8474</strain>
    </source>
</reference>
<evidence type="ECO:0000256" key="6">
    <source>
        <dbReference type="ARBA" id="ARBA00022679"/>
    </source>
</evidence>
<dbReference type="GO" id="GO:1904423">
    <property type="term" value="C:dehydrodolichyl diphosphate synthase complex"/>
    <property type="evidence" value="ECO:0007669"/>
    <property type="project" value="InterPro"/>
</dbReference>
<evidence type="ECO:0000256" key="13">
    <source>
        <dbReference type="SAM" id="MobiDB-lite"/>
    </source>
</evidence>